<accession>A0ABZ2M3R4</accession>
<proteinExistence type="predicted"/>
<reference evidence="1 2" key="1">
    <citation type="submission" date="2021-12" db="EMBL/GenBank/DDBJ databases">
        <title>Discovery of the Pendulisporaceae a myxobacterial family with distinct sporulation behavior and unique specialized metabolism.</title>
        <authorList>
            <person name="Garcia R."/>
            <person name="Popoff A."/>
            <person name="Bader C.D."/>
            <person name="Loehr J."/>
            <person name="Walesch S."/>
            <person name="Walt C."/>
            <person name="Boldt J."/>
            <person name="Bunk B."/>
            <person name="Haeckl F.J.F.P.J."/>
            <person name="Gunesch A.P."/>
            <person name="Birkelbach J."/>
            <person name="Nuebel U."/>
            <person name="Pietschmann T."/>
            <person name="Bach T."/>
            <person name="Mueller R."/>
        </authorList>
    </citation>
    <scope>NUCLEOTIDE SEQUENCE [LARGE SCALE GENOMIC DNA]</scope>
    <source>
        <strain evidence="1 2">MSr11954</strain>
    </source>
</reference>
<protein>
    <submittedName>
        <fullName evidence="1">DUF6196 family protein</fullName>
    </submittedName>
</protein>
<gene>
    <name evidence="1" type="ORF">LZC94_10770</name>
</gene>
<dbReference type="RefSeq" id="WP_394827374.1">
    <property type="nucleotide sequence ID" value="NZ_CP089984.1"/>
</dbReference>
<evidence type="ECO:0000313" key="1">
    <source>
        <dbReference type="EMBL" id="WXB17733.1"/>
    </source>
</evidence>
<sequence length="150" mass="16546">MYVSHESPEQTHTRLRRVLAEAELKTWPGLYAFDEVPAAEFPAHLVEKAFAFVRDEDVWSALVPATRPEQERFVVFSFHFTPGLDNSGFVGWLASHLKAKVGTGVMVVCGQNSARGGIFDYWGAPESVADRVLAEVQRLRGEDAKTGGAP</sequence>
<name>A0ABZ2M3R4_9BACT</name>
<dbReference type="Proteomes" id="UP001370348">
    <property type="component" value="Chromosome"/>
</dbReference>
<evidence type="ECO:0000313" key="2">
    <source>
        <dbReference type="Proteomes" id="UP001370348"/>
    </source>
</evidence>
<organism evidence="1 2">
    <name type="scientific">Pendulispora albinea</name>
    <dbReference type="NCBI Taxonomy" id="2741071"/>
    <lineage>
        <taxon>Bacteria</taxon>
        <taxon>Pseudomonadati</taxon>
        <taxon>Myxococcota</taxon>
        <taxon>Myxococcia</taxon>
        <taxon>Myxococcales</taxon>
        <taxon>Sorangiineae</taxon>
        <taxon>Pendulisporaceae</taxon>
        <taxon>Pendulispora</taxon>
    </lineage>
</organism>
<dbReference type="InterPro" id="IPR045674">
    <property type="entry name" value="DUF6196"/>
</dbReference>
<keyword evidence="2" id="KW-1185">Reference proteome</keyword>
<dbReference type="Pfam" id="PF19696">
    <property type="entry name" value="DUF6196"/>
    <property type="match status" value="1"/>
</dbReference>
<dbReference type="EMBL" id="CP089984">
    <property type="protein sequence ID" value="WXB17733.1"/>
    <property type="molecule type" value="Genomic_DNA"/>
</dbReference>